<evidence type="ECO:0000313" key="3">
    <source>
        <dbReference type="Proteomes" id="UP001500418"/>
    </source>
</evidence>
<accession>A0ABN1PWA4</accession>
<proteinExistence type="predicted"/>
<comment type="caution">
    <text evidence="2">The sequence shown here is derived from an EMBL/GenBank/DDBJ whole genome shotgun (WGS) entry which is preliminary data.</text>
</comment>
<feature type="domain" description="Histidine kinase/HSP90-like ATPase" evidence="1">
    <location>
        <begin position="16"/>
        <end position="124"/>
    </location>
</feature>
<name>A0ABN1PWA4_9ACTN</name>
<organism evidence="2 3">
    <name type="scientific">Streptomyces rhizosphaericus</name>
    <dbReference type="NCBI Taxonomy" id="114699"/>
    <lineage>
        <taxon>Bacteria</taxon>
        <taxon>Bacillati</taxon>
        <taxon>Actinomycetota</taxon>
        <taxon>Actinomycetes</taxon>
        <taxon>Kitasatosporales</taxon>
        <taxon>Streptomycetaceae</taxon>
        <taxon>Streptomyces</taxon>
        <taxon>Streptomyces violaceusniger group</taxon>
    </lineage>
</organism>
<gene>
    <name evidence="2" type="ORF">GCM10009575_042220</name>
</gene>
<dbReference type="CDD" id="cd16936">
    <property type="entry name" value="HATPase_RsbW-like"/>
    <property type="match status" value="1"/>
</dbReference>
<protein>
    <recommendedName>
        <fullName evidence="1">Histidine kinase/HSP90-like ATPase domain-containing protein</fullName>
    </recommendedName>
</protein>
<dbReference type="PANTHER" id="PTHR35526">
    <property type="entry name" value="ANTI-SIGMA-F FACTOR RSBW-RELATED"/>
    <property type="match status" value="1"/>
</dbReference>
<evidence type="ECO:0000259" key="1">
    <source>
        <dbReference type="Pfam" id="PF13581"/>
    </source>
</evidence>
<dbReference type="Pfam" id="PF13581">
    <property type="entry name" value="HATPase_c_2"/>
    <property type="match status" value="1"/>
</dbReference>
<dbReference type="PANTHER" id="PTHR35526:SF3">
    <property type="entry name" value="ANTI-SIGMA-F FACTOR RSBW"/>
    <property type="match status" value="1"/>
</dbReference>
<dbReference type="InterPro" id="IPR050267">
    <property type="entry name" value="Anti-sigma-factor_SerPK"/>
</dbReference>
<keyword evidence="3" id="KW-1185">Reference proteome</keyword>
<evidence type="ECO:0000313" key="2">
    <source>
        <dbReference type="EMBL" id="GAA0933955.1"/>
    </source>
</evidence>
<reference evidence="2 3" key="1">
    <citation type="journal article" date="2019" name="Int. J. Syst. Evol. Microbiol.">
        <title>The Global Catalogue of Microorganisms (GCM) 10K type strain sequencing project: providing services to taxonomists for standard genome sequencing and annotation.</title>
        <authorList>
            <consortium name="The Broad Institute Genomics Platform"/>
            <consortium name="The Broad Institute Genome Sequencing Center for Infectious Disease"/>
            <person name="Wu L."/>
            <person name="Ma J."/>
        </authorList>
    </citation>
    <scope>NUCLEOTIDE SEQUENCE [LARGE SCALE GENOMIC DNA]</scope>
    <source>
        <strain evidence="2 3">JCM 11444</strain>
    </source>
</reference>
<dbReference type="Proteomes" id="UP001500418">
    <property type="component" value="Unassembled WGS sequence"/>
</dbReference>
<sequence>MTRQTDALEYRLRTETEPTRLSEVRRNVSACLDLWGLAPMCGDVCIVATELLSNVHKHAGGGPADVSLWYPFGDILWLLVSDSSASAPIVRDPDIETTSGRGMKVIAGLTEYWHVLPTRTGKIVACRFTVPAHLLPTRREALKRCLP</sequence>
<dbReference type="EMBL" id="BAAAID010000025">
    <property type="protein sequence ID" value="GAA0933955.1"/>
    <property type="molecule type" value="Genomic_DNA"/>
</dbReference>
<dbReference type="InterPro" id="IPR003594">
    <property type="entry name" value="HATPase_dom"/>
</dbReference>